<evidence type="ECO:0000256" key="4">
    <source>
        <dbReference type="ARBA" id="ARBA00022927"/>
    </source>
</evidence>
<evidence type="ECO:0000256" key="1">
    <source>
        <dbReference type="ARBA" id="ARBA00004240"/>
    </source>
</evidence>
<sequence length="2445" mass="275422">MDERIDKVFFETKRHITRPCSPNYPPQQANDGGKGNIRSLLSFRGISQLREKWNEYKKPKKMRRLTSLFISPRGEHVAVVAGNQITILKKEDDYSEPCGTFTSGSPASFTTGTWSESHDVLGVSDDTDTLYFIKANGSEIVRISRRQLKVSLPVISLVVLDDSDVQKSCLCSFIIITSDGTLQHIEISQDPSSSIYSAQTSHNGLTVKGQSAHIVLCVDYHPELSLLAGVTLTSGSCYISLWRRSGIIDLEQLFTIQFDGFYSKPIALGSQLAYPKVLISPQAKFVATLDLTGRLHVFKMDKERFSLSKFTCRERYESQVTNNLSSGEGKELIDIVDFTWWSDHILTFAKRSGLVTMLDLLSGLEVEENGTVYSKPVLERIKLFQGNLFLLETLTSDERSSSDETKDSHTMEWITMDSLDQIDISRLNWSLVSFSERSVVEMYNILLRNKKYQAALEFADRHGLDKDEVIKSQWLHSNQGANEISTFLSKVKDKHFVLSECVEEVGPTEDSVRALLVHGLHITNQYRFSEPENTEGSQIWDFRMARLKLLQYSDKLETYLGINMGRFSVQEYSKFRVMPIKEAAVTLAESGKIGALNLLFKRHPYSLAPYVLEILGSIPETIPVQTYGQLLPGRCPPTNIAMREVDWVECEKMISFINKTTRDHEINIQIQTEPIVKQCLGSVWPSINELSMWYKKRARDIDTLSGQLDNCISLLEFAHHKGVHELQQFHEDVSYLHKLIYSDESGDEVNLSLVMWEELSDYDKFKTMLKGVKEENMIARLHDMAVPFMRDRFHYTTSVSQGWLTDDHHAADGNKDESFLVRWLKEAAYENKLDICLLVIEEGCKDFQSNSLFNDEVEAIDCALQCIYLCTSTDKWSTMAAILSKLPQMQGSEISFESLERRLKLAEGHIDVGRLLAFYQVPKSVNFFLESHADGKGVKQILRLIISKFIRRQPGRSDTDWATMWRDMQCIREKAFPFLDLEYMLMEFCRGLLKAGKFSLARNYLKGTSSVALASDKAENLVIQAAREYFFSASSLSCPEIWKAKECLNIFPSSGNVKVESDIIDALTFRLPSLGVTLLPMQFRQIKDPMEIIKMAITSQTGAYIHVDELIEIAKLLGLSSPDNISSVQEAIAREAAVAGDLQLALDLCLVLAKKGHGHIWDLSAAIARGPALENMDINSRKQLLGFALSNCDEESVSELLYAWKDLDLQGQCETLMMLSETKCPDFSIQGSSIITDSAHSIQDIIKLKGCLEMVEGASCDDQEVHISNIKNSLSAVTKNPPIDNGTNLESLLRENGKVLSFAAIQLPWLLELSRKTEHCKKRNTNVIPGQQYVGVRTQALVTILSWLARHGLAPTDNVVASLAKSIIEPPVTEEEYIASCSFLLNLVDPLNGVEVIEEQLRTRKDYQEISSIMNVGMTYSLLYSSAIECESPMQRRELLLRKFKEKHTQSSTDEFDKFDKVKSTFWREWKLKLEDQKRVADHCRALEKIIPGVDTTRFLSRDFNYIGSVVLPLIDSVKLEKKHILKDILKLADGYGLNRAEVFLRYLSSVLVSEVWTNDDITAEISDFRGEIVDQAVETIKAISSAVYPAVDGCNKLRLAYLFGLLSDCYLRLEETGKKLPIIHPDQAHVSGFGLSRFYRLVEQECVRVAFIVNLNFKNIAGLGGFNFKCLSSEVYMHVYDSSLEALSKMIQTFTSIYSDPLPEGLITWQDVYKHYIWSLLTALETKAGTASIIKSTETLQGFVCQLEQSYEYCRRYIRLLARVDSLNIMKRYFTIILPLFGSYGGLPDNSALQECLIILLNFWIRLIDEMKEIASHEDARPSLKLNLDCLLHCLKVCMRLVMEDSVSPSQGWGTLVSFIKHGLIGQSASELYLFCRAMIFSGCGFGPVAEVFSEAVIRGPTGFTLVGDREIQELPHLYLNILEHILQDVVISESQEYQNLYQLLSSLSKLEGDLEDLDKVRNIIWERMAEFSDNPQLPGSIRVFALELMQYLTGKNIKGFSAGIQSSVIPWEGWDEVHFTNKKSETTANQGSADHNDRSNRFTSTLVALKSSQLVANISPTMEITPDDLLNLETAVSCFLKLCDVAQNYSHVESLLAVLGEWEGFFLVRDDKEASVEVSDAGNDWTEDNWDEGWESFQEVGPSEKEKESSISINPLHVCWLAIFKKLITLSHFKVVLRLIDRSLIKSGGILLDEEGAKSLSQIVLEIDCFMALKLVLLLPFKPLQLQCLAAVEDKLKQGGISDTIGGDIEFLMLVLFSGVVSSIISNSSYGNTFSYICYLVGNLSHKCQAAQLQNQRQKGNSALGENERSLLLFRRVLFPCFISELVKGDQQLLAGLVVTKFMHTNASLSLVNIAEASLGRFLEVQLNVLHDKSTPDETHSQDALQNTISSLRGKMENLIRHALSLLSTNVDIVFVAGDLLGLKVSLQILVLAQLQKQTVVSF</sequence>
<evidence type="ECO:0000256" key="2">
    <source>
        <dbReference type="ARBA" id="ARBA00022448"/>
    </source>
</evidence>
<dbReference type="GO" id="GO:0000149">
    <property type="term" value="F:SNARE binding"/>
    <property type="evidence" value="ECO:0007669"/>
    <property type="project" value="TreeGrafter"/>
</dbReference>
<reference evidence="6" key="1">
    <citation type="journal article" date="2012" name="BMC Genomics">
        <title>Evolution of the Rdr1 TNL-cluster in roses and other Rosaceous species.</title>
        <authorList>
            <person name="Terefe-Ayana D."/>
            <person name="Kaufmann H."/>
            <person name="Linde M."/>
            <person name="Debener T."/>
        </authorList>
    </citation>
    <scope>NUCLEOTIDE SEQUENCE</scope>
    <source>
        <tissue evidence="6">Leaf</tissue>
    </source>
</reference>
<dbReference type="PANTHER" id="PTHR15922">
    <property type="entry name" value="NEUROBLASTOMA-AMPLIFIED SEQUENCE"/>
    <property type="match status" value="1"/>
</dbReference>
<keyword evidence="4" id="KW-0653">Protein transport</keyword>
<reference evidence="6" key="2">
    <citation type="submission" date="2012-03" db="EMBL/GenBank/DDBJ databases">
        <authorList>
            <person name="Ayana D.T."/>
            <person name="Kaufmann H."/>
            <person name="Biber A."/>
            <person name="Debener T."/>
        </authorList>
    </citation>
    <scope>NUCLEOTIDE SEQUENCE</scope>
    <source>
        <tissue evidence="6">Leaf</tissue>
    </source>
</reference>
<accession>J7FY52</accession>
<protein>
    <recommendedName>
        <fullName evidence="5">Sec39 domain-containing protein</fullName>
    </recommendedName>
</protein>
<dbReference type="EMBL" id="JQ791545">
    <property type="protein sequence ID" value="AFP55540.1"/>
    <property type="molecule type" value="Genomic_DNA"/>
</dbReference>
<dbReference type="InterPro" id="IPR036322">
    <property type="entry name" value="WD40_repeat_dom_sf"/>
</dbReference>
<name>J7FY52_ROSRU</name>
<comment type="subcellular location">
    <subcellularLocation>
        <location evidence="1">Endoplasmic reticulum</location>
    </subcellularLocation>
</comment>
<dbReference type="GO" id="GO:0070939">
    <property type="term" value="C:Dsl1/NZR complex"/>
    <property type="evidence" value="ECO:0007669"/>
    <property type="project" value="TreeGrafter"/>
</dbReference>
<dbReference type="PANTHER" id="PTHR15922:SF2">
    <property type="entry name" value="NBAS SUBUNIT OF NRZ TETHERING COMPLEX"/>
    <property type="match status" value="1"/>
</dbReference>
<evidence type="ECO:0000256" key="3">
    <source>
        <dbReference type="ARBA" id="ARBA00022824"/>
    </source>
</evidence>
<dbReference type="InterPro" id="IPR013244">
    <property type="entry name" value="Sec39_domain"/>
</dbReference>
<evidence type="ECO:0000259" key="5">
    <source>
        <dbReference type="Pfam" id="PF08314"/>
    </source>
</evidence>
<dbReference type="SUPFAM" id="SSF50978">
    <property type="entry name" value="WD40 repeat-like"/>
    <property type="match status" value="1"/>
</dbReference>
<feature type="domain" description="Sec39" evidence="5">
    <location>
        <begin position="584"/>
        <end position="891"/>
    </location>
</feature>
<dbReference type="GO" id="GO:0006890">
    <property type="term" value="P:retrograde vesicle-mediated transport, Golgi to endoplasmic reticulum"/>
    <property type="evidence" value="ECO:0007669"/>
    <property type="project" value="InterPro"/>
</dbReference>
<keyword evidence="2" id="KW-0813">Transport</keyword>
<dbReference type="Pfam" id="PF08314">
    <property type="entry name" value="Sec39"/>
    <property type="match status" value="2"/>
</dbReference>
<organism evidence="6">
    <name type="scientific">Rosa rugosa</name>
    <name type="common">Rugosa rose</name>
    <dbReference type="NCBI Taxonomy" id="74645"/>
    <lineage>
        <taxon>Eukaryota</taxon>
        <taxon>Viridiplantae</taxon>
        <taxon>Streptophyta</taxon>
        <taxon>Embryophyta</taxon>
        <taxon>Tracheophyta</taxon>
        <taxon>Spermatophyta</taxon>
        <taxon>Magnoliopsida</taxon>
        <taxon>eudicotyledons</taxon>
        <taxon>Gunneridae</taxon>
        <taxon>Pentapetalae</taxon>
        <taxon>rosids</taxon>
        <taxon>fabids</taxon>
        <taxon>Rosales</taxon>
        <taxon>Rosaceae</taxon>
        <taxon>Rosoideae</taxon>
        <taxon>Rosoideae incertae sedis</taxon>
        <taxon>Rosa</taxon>
    </lineage>
</organism>
<keyword evidence="3" id="KW-0256">Endoplasmic reticulum</keyword>
<feature type="domain" description="Sec39" evidence="5">
    <location>
        <begin position="933"/>
        <end position="1120"/>
    </location>
</feature>
<proteinExistence type="predicted"/>
<dbReference type="GO" id="GO:0015031">
    <property type="term" value="P:protein transport"/>
    <property type="evidence" value="ECO:0007669"/>
    <property type="project" value="UniProtKB-KW"/>
</dbReference>
<evidence type="ECO:0000313" key="6">
    <source>
        <dbReference type="EMBL" id="AFP55540.1"/>
    </source>
</evidence>